<evidence type="ECO:0000313" key="4">
    <source>
        <dbReference type="Proteomes" id="UP001610446"/>
    </source>
</evidence>
<evidence type="ECO:0000259" key="2">
    <source>
        <dbReference type="PROSITE" id="PS50003"/>
    </source>
</evidence>
<dbReference type="SMART" id="SM00233">
    <property type="entry name" value="PH"/>
    <property type="match status" value="2"/>
</dbReference>
<dbReference type="InterPro" id="IPR051707">
    <property type="entry name" value="PI-Interact_SigTrans_Reg"/>
</dbReference>
<feature type="domain" description="PH" evidence="2">
    <location>
        <begin position="66"/>
        <end position="167"/>
    </location>
</feature>
<proteinExistence type="predicted"/>
<dbReference type="EMBL" id="JBFXLU010000142">
    <property type="protein sequence ID" value="KAL2838734.1"/>
    <property type="molecule type" value="Genomic_DNA"/>
</dbReference>
<evidence type="ECO:0000256" key="1">
    <source>
        <dbReference type="SAM" id="MobiDB-lite"/>
    </source>
</evidence>
<dbReference type="CDD" id="cd13299">
    <property type="entry name" value="PH2_PH_fungal"/>
    <property type="match status" value="1"/>
</dbReference>
<dbReference type="InterPro" id="IPR011993">
    <property type="entry name" value="PH-like_dom_sf"/>
</dbReference>
<dbReference type="PANTHER" id="PTHR14336:SF8">
    <property type="entry name" value="PROTEIN OPY1"/>
    <property type="match status" value="1"/>
</dbReference>
<comment type="caution">
    <text evidence="3">The sequence shown here is derived from an EMBL/GenBank/DDBJ whole genome shotgun (WGS) entry which is preliminary data.</text>
</comment>
<feature type="domain" description="PH" evidence="2">
    <location>
        <begin position="288"/>
        <end position="387"/>
    </location>
</feature>
<feature type="compositionally biased region" description="Basic and acidic residues" evidence="1">
    <location>
        <begin position="191"/>
        <end position="205"/>
    </location>
</feature>
<dbReference type="CDD" id="cd13298">
    <property type="entry name" value="PH1_PH_fungal"/>
    <property type="match status" value="1"/>
</dbReference>
<evidence type="ECO:0000313" key="3">
    <source>
        <dbReference type="EMBL" id="KAL2838734.1"/>
    </source>
</evidence>
<keyword evidence="4" id="KW-1185">Reference proteome</keyword>
<organism evidence="3 4">
    <name type="scientific">Aspergillus pseudoustus</name>
    <dbReference type="NCBI Taxonomy" id="1810923"/>
    <lineage>
        <taxon>Eukaryota</taxon>
        <taxon>Fungi</taxon>
        <taxon>Dikarya</taxon>
        <taxon>Ascomycota</taxon>
        <taxon>Pezizomycotina</taxon>
        <taxon>Eurotiomycetes</taxon>
        <taxon>Eurotiomycetidae</taxon>
        <taxon>Eurotiales</taxon>
        <taxon>Aspergillaceae</taxon>
        <taxon>Aspergillus</taxon>
        <taxon>Aspergillus subgen. Nidulantes</taxon>
    </lineage>
</organism>
<sequence>MSQTLSATGPLVFEGHANTPAIHLPDGTVQQPFLTPVQHHAAFRNGHVNLDTFSPVNENGSFEFDRVLKSQKVNRRVKPKHVFRAFWKPAYLVLRPNLLSVYKDEEATRLRASISLSEVTAIAPIKSHRSSRQNVFAIFTGSKNYRFQALSEKDMGDWIEQIRAESRINEDEEALFALSKKRDSSLPNKQRTYETTDHSDTECPERASSPEFGRDLPSTHRSRRLMAPQDYSGNDVTSYSEWSDGPGSNASVHSRSRPSFQDFSSSAPTAQLSASQNPELPALRDPERVICNGYLQCLKVKGGVRHWRRLWVVLRAKSLAFYKNEQEYSAVKIIPMEQIFDATEVDPVSRSKKFCLQIIAEEKIYRLCTSDEESLTKWLGALKSILVGRKKQENPPGIS</sequence>
<dbReference type="InterPro" id="IPR001849">
    <property type="entry name" value="PH_domain"/>
</dbReference>
<dbReference type="SUPFAM" id="SSF50729">
    <property type="entry name" value="PH domain-like"/>
    <property type="match status" value="2"/>
</dbReference>
<reference evidence="3 4" key="1">
    <citation type="submission" date="2024-07" db="EMBL/GenBank/DDBJ databases">
        <title>Section-level genome sequencing and comparative genomics of Aspergillus sections Usti and Cavernicolus.</title>
        <authorList>
            <consortium name="Lawrence Berkeley National Laboratory"/>
            <person name="Nybo J.L."/>
            <person name="Vesth T.C."/>
            <person name="Theobald S."/>
            <person name="Frisvad J.C."/>
            <person name="Larsen T.O."/>
            <person name="Kjaerboelling I."/>
            <person name="Rothschild-Mancinelli K."/>
            <person name="Lyhne E.K."/>
            <person name="Kogle M.E."/>
            <person name="Barry K."/>
            <person name="Clum A."/>
            <person name="Na H."/>
            <person name="Ledsgaard L."/>
            <person name="Lin J."/>
            <person name="Lipzen A."/>
            <person name="Kuo A."/>
            <person name="Riley R."/>
            <person name="Mondo S."/>
            <person name="Labutti K."/>
            <person name="Haridas S."/>
            <person name="Pangalinan J."/>
            <person name="Salamov A.A."/>
            <person name="Simmons B.A."/>
            <person name="Magnuson J.K."/>
            <person name="Chen J."/>
            <person name="Drula E."/>
            <person name="Henrissat B."/>
            <person name="Wiebenga A."/>
            <person name="Lubbers R.J."/>
            <person name="Gomes A.C."/>
            <person name="Makela M.R."/>
            <person name="Stajich J."/>
            <person name="Grigoriev I.V."/>
            <person name="Mortensen U.H."/>
            <person name="De Vries R.P."/>
            <person name="Baker S.E."/>
            <person name="Andersen M.R."/>
        </authorList>
    </citation>
    <scope>NUCLEOTIDE SEQUENCE [LARGE SCALE GENOMIC DNA]</scope>
    <source>
        <strain evidence="3 4">CBS 123904</strain>
    </source>
</reference>
<accession>A0ABR4JFD3</accession>
<dbReference type="Gene3D" id="2.30.29.30">
    <property type="entry name" value="Pleckstrin-homology domain (PH domain)/Phosphotyrosine-binding domain (PTB)"/>
    <property type="match status" value="2"/>
</dbReference>
<name>A0ABR4JFD3_9EURO</name>
<feature type="compositionally biased region" description="Polar residues" evidence="1">
    <location>
        <begin position="231"/>
        <end position="278"/>
    </location>
</feature>
<dbReference type="Proteomes" id="UP001610446">
    <property type="component" value="Unassembled WGS sequence"/>
</dbReference>
<dbReference type="PROSITE" id="PS50003">
    <property type="entry name" value="PH_DOMAIN"/>
    <property type="match status" value="2"/>
</dbReference>
<gene>
    <name evidence="3" type="ORF">BJY01DRAFT_219857</name>
</gene>
<protein>
    <recommendedName>
        <fullName evidence="2">PH domain-containing protein</fullName>
    </recommendedName>
</protein>
<dbReference type="PANTHER" id="PTHR14336">
    <property type="entry name" value="TANDEM PH DOMAIN CONTAINING PROTEIN"/>
    <property type="match status" value="1"/>
</dbReference>
<feature type="region of interest" description="Disordered" evidence="1">
    <location>
        <begin position="179"/>
        <end position="279"/>
    </location>
</feature>
<dbReference type="Pfam" id="PF00169">
    <property type="entry name" value="PH"/>
    <property type="match status" value="2"/>
</dbReference>